<dbReference type="InterPro" id="IPR035896">
    <property type="entry name" value="AN1-like_Znf"/>
</dbReference>
<dbReference type="InterPro" id="IPR051678">
    <property type="entry name" value="AGP_Transferase"/>
</dbReference>
<proteinExistence type="predicted"/>
<dbReference type="AlphaFoldDB" id="A0A2S4KYM0"/>
<dbReference type="SUPFAM" id="SSF56112">
    <property type="entry name" value="Protein kinase-like (PK-like)"/>
    <property type="match status" value="1"/>
</dbReference>
<dbReference type="Proteomes" id="UP000237481">
    <property type="component" value="Unassembled WGS sequence"/>
</dbReference>
<organism evidence="1 2">
    <name type="scientific">Tolypocladium paradoxum</name>
    <dbReference type="NCBI Taxonomy" id="94208"/>
    <lineage>
        <taxon>Eukaryota</taxon>
        <taxon>Fungi</taxon>
        <taxon>Dikarya</taxon>
        <taxon>Ascomycota</taxon>
        <taxon>Pezizomycotina</taxon>
        <taxon>Sordariomycetes</taxon>
        <taxon>Hypocreomycetidae</taxon>
        <taxon>Hypocreales</taxon>
        <taxon>Ophiocordycipitaceae</taxon>
        <taxon>Tolypocladium</taxon>
    </lineage>
</organism>
<name>A0A2S4KYM0_9HYPO</name>
<comment type="caution">
    <text evidence="1">The sequence shown here is derived from an EMBL/GenBank/DDBJ whole genome shotgun (WGS) entry which is preliminary data.</text>
</comment>
<keyword evidence="2" id="KW-1185">Reference proteome</keyword>
<reference evidence="1 2" key="1">
    <citation type="submission" date="2018-01" db="EMBL/GenBank/DDBJ databases">
        <title>Harnessing the power of phylogenomics to disentangle the directionality and signatures of interkingdom host jumping in the parasitic fungal genus Tolypocladium.</title>
        <authorList>
            <person name="Quandt C.A."/>
            <person name="Patterson W."/>
            <person name="Spatafora J.W."/>
        </authorList>
    </citation>
    <scope>NUCLEOTIDE SEQUENCE [LARGE SCALE GENOMIC DNA]</scope>
    <source>
        <strain evidence="1 2">NRBC 100945</strain>
    </source>
</reference>
<dbReference type="OrthoDB" id="4913816at2759"/>
<dbReference type="SUPFAM" id="SSF118310">
    <property type="entry name" value="AN1-like Zinc finger"/>
    <property type="match status" value="1"/>
</dbReference>
<protein>
    <recommendedName>
        <fullName evidence="3">Aminoglycoside phosphotransferase domain-containing protein</fullName>
    </recommendedName>
</protein>
<gene>
    <name evidence="1" type="ORF">TPAR_04528</name>
</gene>
<dbReference type="PANTHER" id="PTHR21310">
    <property type="entry name" value="AMINOGLYCOSIDE PHOSPHOTRANSFERASE-RELATED-RELATED"/>
    <property type="match status" value="1"/>
</dbReference>
<dbReference type="PANTHER" id="PTHR21310:SF15">
    <property type="entry name" value="AMINOGLYCOSIDE PHOSPHOTRANSFERASE DOMAIN-CONTAINING PROTEIN"/>
    <property type="match status" value="1"/>
</dbReference>
<evidence type="ECO:0008006" key="3">
    <source>
        <dbReference type="Google" id="ProtNLM"/>
    </source>
</evidence>
<dbReference type="InterPro" id="IPR011009">
    <property type="entry name" value="Kinase-like_dom_sf"/>
</dbReference>
<evidence type="ECO:0000313" key="1">
    <source>
        <dbReference type="EMBL" id="POR35275.1"/>
    </source>
</evidence>
<sequence length="462" mass="52926">MPLWLCQWDACRQPAVQRAGDCMLCDRHLCRTHLQRPWHECPEPEENWESYSAQYAATESRHIDELCHRIDGTNLCARASMLRGGVPCTVQLSRRNLSAMMGNQNCHVEITFQDNVRWLARFRLTRTSSPPREVRDYILRSEAATMIYLQQHTRIPTPRIFDWACESDPRNSLGAGYILMEKLDGKPLDWNGATPDQRERVMQQLVDVFLEIERHPFDAMGSLVSAGDAAEFEVQGLARHATFRMGCGGPLGPFTSSQECSRAILESYLEMIASGEIEACYPVDVYLAHRFRLDIVQDLFPSGGQFFLKHPDDKGDHILVNDSFDIVGLIDWEWMQTVSRADAFCSPCMMWPLAEFYNGSNDLATDEMRLADIFRERGREDLAKCVIDGRKIQRFFFALGPDSSFLDRKTSIALFSGLRRAFGSGDEGWEQWKGNALEKWKSDESLRRLLELEESRETQVVT</sequence>
<dbReference type="EMBL" id="PKSG01000453">
    <property type="protein sequence ID" value="POR35275.1"/>
    <property type="molecule type" value="Genomic_DNA"/>
</dbReference>
<accession>A0A2S4KYM0</accession>
<evidence type="ECO:0000313" key="2">
    <source>
        <dbReference type="Proteomes" id="UP000237481"/>
    </source>
</evidence>
<dbReference type="STRING" id="94208.A0A2S4KYM0"/>